<accession>A0ABV9DWM6</accession>
<protein>
    <submittedName>
        <fullName evidence="4">ATP-binding protein</fullName>
    </submittedName>
</protein>
<dbReference type="CDD" id="cd16936">
    <property type="entry name" value="HATPase_RsbW-like"/>
    <property type="match status" value="1"/>
</dbReference>
<organism evidence="4 5">
    <name type="scientific">Nocardiopsis mangrovi</name>
    <dbReference type="NCBI Taxonomy" id="1179818"/>
    <lineage>
        <taxon>Bacteria</taxon>
        <taxon>Bacillati</taxon>
        <taxon>Actinomycetota</taxon>
        <taxon>Actinomycetes</taxon>
        <taxon>Streptosporangiales</taxon>
        <taxon>Nocardiopsidaceae</taxon>
        <taxon>Nocardiopsis</taxon>
    </lineage>
</organism>
<evidence type="ECO:0000313" key="5">
    <source>
        <dbReference type="Proteomes" id="UP001595923"/>
    </source>
</evidence>
<dbReference type="GO" id="GO:0005524">
    <property type="term" value="F:ATP binding"/>
    <property type="evidence" value="ECO:0007669"/>
    <property type="project" value="UniProtKB-KW"/>
</dbReference>
<reference evidence="5" key="1">
    <citation type="journal article" date="2019" name="Int. J. Syst. Evol. Microbiol.">
        <title>The Global Catalogue of Microorganisms (GCM) 10K type strain sequencing project: providing services to taxonomists for standard genome sequencing and annotation.</title>
        <authorList>
            <consortium name="The Broad Institute Genomics Platform"/>
            <consortium name="The Broad Institute Genome Sequencing Center for Infectious Disease"/>
            <person name="Wu L."/>
            <person name="Ma J."/>
        </authorList>
    </citation>
    <scope>NUCLEOTIDE SEQUENCE [LARGE SCALE GENOMIC DNA]</scope>
    <source>
        <strain evidence="5">XZYJ18</strain>
    </source>
</reference>
<feature type="domain" description="Histidine kinase/HSP90-like ATPase" evidence="3">
    <location>
        <begin position="26"/>
        <end position="150"/>
    </location>
</feature>
<dbReference type="InterPro" id="IPR050267">
    <property type="entry name" value="Anti-sigma-factor_SerPK"/>
</dbReference>
<dbReference type="SUPFAM" id="SSF55874">
    <property type="entry name" value="ATPase domain of HSP90 chaperone/DNA topoisomerase II/histidine kinase"/>
    <property type="match status" value="1"/>
</dbReference>
<evidence type="ECO:0000259" key="3">
    <source>
        <dbReference type="Pfam" id="PF13581"/>
    </source>
</evidence>
<proteinExistence type="predicted"/>
<dbReference type="PANTHER" id="PTHR35526:SF3">
    <property type="entry name" value="ANTI-SIGMA-F FACTOR RSBW"/>
    <property type="match status" value="1"/>
</dbReference>
<evidence type="ECO:0000256" key="2">
    <source>
        <dbReference type="SAM" id="MobiDB-lite"/>
    </source>
</evidence>
<evidence type="ECO:0000256" key="1">
    <source>
        <dbReference type="ARBA" id="ARBA00022527"/>
    </source>
</evidence>
<keyword evidence="4" id="KW-0067">ATP-binding</keyword>
<sequence>MNALPSSGLVGPSDSRPSPVSQEWTFPGRPALCPELRRRTRAALTAFSRVVDDAELVVSELFGNACRHSRSSDPDGTVTVGISALASGLIVLSVGDDGPRPDPVTGEPPLPQVKPLDVSADRHRGLRLVTALSHDWGFYDGDQGGRTVWALFAR</sequence>
<keyword evidence="4" id="KW-0547">Nucleotide-binding</keyword>
<feature type="compositionally biased region" description="Polar residues" evidence="2">
    <location>
        <begin position="15"/>
        <end position="24"/>
    </location>
</feature>
<comment type="caution">
    <text evidence="4">The sequence shown here is derived from an EMBL/GenBank/DDBJ whole genome shotgun (WGS) entry which is preliminary data.</text>
</comment>
<keyword evidence="1" id="KW-0418">Kinase</keyword>
<dbReference type="InterPro" id="IPR036890">
    <property type="entry name" value="HATPase_C_sf"/>
</dbReference>
<dbReference type="Gene3D" id="3.30.565.10">
    <property type="entry name" value="Histidine kinase-like ATPase, C-terminal domain"/>
    <property type="match status" value="1"/>
</dbReference>
<keyword evidence="1" id="KW-0808">Transferase</keyword>
<feature type="region of interest" description="Disordered" evidence="2">
    <location>
        <begin position="1"/>
        <end position="28"/>
    </location>
</feature>
<dbReference type="Proteomes" id="UP001595923">
    <property type="component" value="Unassembled WGS sequence"/>
</dbReference>
<dbReference type="RefSeq" id="WP_378574380.1">
    <property type="nucleotide sequence ID" value="NZ_JBHSFQ010000011.1"/>
</dbReference>
<dbReference type="InterPro" id="IPR003594">
    <property type="entry name" value="HATPase_dom"/>
</dbReference>
<gene>
    <name evidence="4" type="ORF">ACFO4E_13325</name>
</gene>
<keyword evidence="5" id="KW-1185">Reference proteome</keyword>
<dbReference type="EMBL" id="JBHSFQ010000011">
    <property type="protein sequence ID" value="MFC4562842.1"/>
    <property type="molecule type" value="Genomic_DNA"/>
</dbReference>
<dbReference type="Pfam" id="PF13581">
    <property type="entry name" value="HATPase_c_2"/>
    <property type="match status" value="1"/>
</dbReference>
<name>A0ABV9DWM6_9ACTN</name>
<dbReference type="PANTHER" id="PTHR35526">
    <property type="entry name" value="ANTI-SIGMA-F FACTOR RSBW-RELATED"/>
    <property type="match status" value="1"/>
</dbReference>
<evidence type="ECO:0000313" key="4">
    <source>
        <dbReference type="EMBL" id="MFC4562842.1"/>
    </source>
</evidence>
<keyword evidence="1" id="KW-0723">Serine/threonine-protein kinase</keyword>